<evidence type="ECO:0000256" key="8">
    <source>
        <dbReference type="HAMAP-Rule" id="MF_02204"/>
    </source>
</evidence>
<dbReference type="AlphaFoldDB" id="A0A5C4RY38"/>
<organism evidence="11 12">
    <name type="scientific">Prosthecochloris vibrioformis</name>
    <name type="common">Chlorobium vibrioforme</name>
    <dbReference type="NCBI Taxonomy" id="1098"/>
    <lineage>
        <taxon>Bacteria</taxon>
        <taxon>Pseudomonadati</taxon>
        <taxon>Chlorobiota</taxon>
        <taxon>Chlorobiia</taxon>
        <taxon>Chlorobiales</taxon>
        <taxon>Chlorobiaceae</taxon>
        <taxon>Prosthecochloris</taxon>
    </lineage>
</organism>
<keyword evidence="12" id="KW-1185">Reference proteome</keyword>
<evidence type="ECO:0000256" key="2">
    <source>
        <dbReference type="ARBA" id="ARBA00022729"/>
    </source>
</evidence>
<accession>A0A5C4RY38</accession>
<evidence type="ECO:0000256" key="3">
    <source>
        <dbReference type="ARBA" id="ARBA00023136"/>
    </source>
</evidence>
<feature type="domain" description="OmpA-like" evidence="10">
    <location>
        <begin position="44"/>
        <end position="158"/>
    </location>
</feature>
<comment type="similarity">
    <text evidence="8">Belongs to the Pal lipoprotein family.</text>
</comment>
<evidence type="ECO:0000313" key="11">
    <source>
        <dbReference type="EMBL" id="TNJ36203.1"/>
    </source>
</evidence>
<dbReference type="GO" id="GO:0051301">
    <property type="term" value="P:cell division"/>
    <property type="evidence" value="ECO:0007669"/>
    <property type="project" value="UniProtKB-KW"/>
</dbReference>
<comment type="subcellular location">
    <subcellularLocation>
        <location evidence="8">Cell outer membrane</location>
        <topology evidence="8">Lipid-anchor</topology>
    </subcellularLocation>
</comment>
<name>A0A5C4RY38_PROVB</name>
<evidence type="ECO:0000259" key="10">
    <source>
        <dbReference type="PROSITE" id="PS51123"/>
    </source>
</evidence>
<keyword evidence="6 8" id="KW-0449">Lipoprotein</keyword>
<dbReference type="InterPro" id="IPR039001">
    <property type="entry name" value="Pal"/>
</dbReference>
<comment type="caution">
    <text evidence="11">The sequence shown here is derived from an EMBL/GenBank/DDBJ whole genome shotgun (WGS) entry which is preliminary data.</text>
</comment>
<dbReference type="PANTHER" id="PTHR30329">
    <property type="entry name" value="STATOR ELEMENT OF FLAGELLAR MOTOR COMPLEX"/>
    <property type="match status" value="1"/>
</dbReference>
<dbReference type="Gene3D" id="3.30.1330.60">
    <property type="entry name" value="OmpA-like domain"/>
    <property type="match status" value="1"/>
</dbReference>
<dbReference type="InterPro" id="IPR014169">
    <property type="entry name" value="Pal_lipo_C"/>
</dbReference>
<dbReference type="HAMAP" id="MF_02204">
    <property type="entry name" value="Pal"/>
    <property type="match status" value="1"/>
</dbReference>
<dbReference type="Proteomes" id="UP000309544">
    <property type="component" value="Unassembled WGS sequence"/>
</dbReference>
<evidence type="ECO:0000256" key="1">
    <source>
        <dbReference type="ARBA" id="ARBA00022618"/>
    </source>
</evidence>
<keyword evidence="3 8" id="KW-0472">Membrane</keyword>
<keyword evidence="2 8" id="KW-0732">Signal</keyword>
<keyword evidence="7" id="KW-0131">Cell cycle</keyword>
<dbReference type="RefSeq" id="WP_068867523.1">
    <property type="nucleotide sequence ID" value="NZ_VDCI01000007.1"/>
</dbReference>
<evidence type="ECO:0000256" key="6">
    <source>
        <dbReference type="ARBA" id="ARBA00023288"/>
    </source>
</evidence>
<dbReference type="NCBIfam" id="TIGR02802">
    <property type="entry name" value="Pal_lipo"/>
    <property type="match status" value="1"/>
</dbReference>
<dbReference type="InterPro" id="IPR006664">
    <property type="entry name" value="OMP_bac"/>
</dbReference>
<feature type="signal peptide" evidence="9">
    <location>
        <begin position="1"/>
        <end position="25"/>
    </location>
</feature>
<protein>
    <recommendedName>
        <fullName evidence="8">Peptidoglycan-associated lipoprotein</fullName>
        <shortName evidence="8">PAL</shortName>
    </recommendedName>
</protein>
<gene>
    <name evidence="8 11" type="primary">pal</name>
    <name evidence="11" type="ORF">FGF68_08150</name>
</gene>
<evidence type="ECO:0000256" key="4">
    <source>
        <dbReference type="ARBA" id="ARBA00023139"/>
    </source>
</evidence>
<dbReference type="PRINTS" id="PR01021">
    <property type="entry name" value="OMPADOMAIN"/>
</dbReference>
<dbReference type="InterPro" id="IPR050330">
    <property type="entry name" value="Bact_OuterMem_StrucFunc"/>
</dbReference>
<dbReference type="Pfam" id="PF00691">
    <property type="entry name" value="OmpA"/>
    <property type="match status" value="1"/>
</dbReference>
<evidence type="ECO:0000313" key="12">
    <source>
        <dbReference type="Proteomes" id="UP000309544"/>
    </source>
</evidence>
<proteinExistence type="inferred from homology"/>
<dbReference type="CDD" id="cd07185">
    <property type="entry name" value="OmpA_C-like"/>
    <property type="match status" value="1"/>
</dbReference>
<evidence type="ECO:0000256" key="5">
    <source>
        <dbReference type="ARBA" id="ARBA00023237"/>
    </source>
</evidence>
<dbReference type="PROSITE" id="PS51123">
    <property type="entry name" value="OMPA_2"/>
    <property type="match status" value="1"/>
</dbReference>
<feature type="chain" id="PRO_5022755607" description="Peptidoglycan-associated lipoprotein" evidence="9">
    <location>
        <begin position="26"/>
        <end position="158"/>
    </location>
</feature>
<dbReference type="PROSITE" id="PS51257">
    <property type="entry name" value="PROKAR_LIPOPROTEIN"/>
    <property type="match status" value="1"/>
</dbReference>
<dbReference type="EMBL" id="VDCI01000007">
    <property type="protein sequence ID" value="TNJ36203.1"/>
    <property type="molecule type" value="Genomic_DNA"/>
</dbReference>
<evidence type="ECO:0000256" key="9">
    <source>
        <dbReference type="SAM" id="SignalP"/>
    </source>
</evidence>
<keyword evidence="5 8" id="KW-0998">Cell outer membrane</keyword>
<evidence type="ECO:0000256" key="7">
    <source>
        <dbReference type="ARBA" id="ARBA00023306"/>
    </source>
</evidence>
<dbReference type="SUPFAM" id="SSF103088">
    <property type="entry name" value="OmpA-like"/>
    <property type="match status" value="1"/>
</dbReference>
<reference evidence="11 12" key="1">
    <citation type="submission" date="2019-05" db="EMBL/GenBank/DDBJ databases">
        <title>Draft Whole-Genome sequence of the green sulfur bacterium Prosthecochloris vibrioformis DSM 260.</title>
        <authorList>
            <person name="Meyer T.E."/>
            <person name="Kyndt J.A."/>
        </authorList>
    </citation>
    <scope>NUCLEOTIDE SEQUENCE [LARGE SCALE GENOMIC DNA]</scope>
    <source>
        <strain evidence="11 12">DSM 260</strain>
    </source>
</reference>
<dbReference type="InterPro" id="IPR006665">
    <property type="entry name" value="OmpA-like"/>
</dbReference>
<dbReference type="PANTHER" id="PTHR30329:SF21">
    <property type="entry name" value="LIPOPROTEIN YIAD-RELATED"/>
    <property type="match status" value="1"/>
</dbReference>
<keyword evidence="4 8" id="KW-0564">Palmitate</keyword>
<keyword evidence="1" id="KW-0132">Cell division</keyword>
<dbReference type="GO" id="GO:0009279">
    <property type="term" value="C:cell outer membrane"/>
    <property type="evidence" value="ECO:0007669"/>
    <property type="project" value="UniProtKB-SubCell"/>
</dbReference>
<sequence length="158" mass="17136">MDMKKHLLGMCVLPSVLFVAGCSCCDDAVAPQAAPAPAPAPVVEAPVAAAQIADVFYAFDSSALDPMSEAQLKENARWMLENPDATIVIEGHCDERGTNEYNIALGERRADSASNYLVNLGVDPSRIQTVSYGEERPFDPGQDEEAWAKNRRAHFVLQ</sequence>
<dbReference type="InterPro" id="IPR036737">
    <property type="entry name" value="OmpA-like_sf"/>
</dbReference>